<dbReference type="EMBL" id="KN833707">
    <property type="protein sequence ID" value="KIK25529.1"/>
    <property type="molecule type" value="Genomic_DNA"/>
</dbReference>
<evidence type="ECO:0000313" key="1">
    <source>
        <dbReference type="EMBL" id="KIK25529.1"/>
    </source>
</evidence>
<reference evidence="2" key="2">
    <citation type="submission" date="2015-01" db="EMBL/GenBank/DDBJ databases">
        <title>Evolutionary Origins and Diversification of the Mycorrhizal Mutualists.</title>
        <authorList>
            <consortium name="DOE Joint Genome Institute"/>
            <consortium name="Mycorrhizal Genomics Consortium"/>
            <person name="Kohler A."/>
            <person name="Kuo A."/>
            <person name="Nagy L.G."/>
            <person name="Floudas D."/>
            <person name="Copeland A."/>
            <person name="Barry K.W."/>
            <person name="Cichocki N."/>
            <person name="Veneault-Fourrey C."/>
            <person name="LaButti K."/>
            <person name="Lindquist E.A."/>
            <person name="Lipzen A."/>
            <person name="Lundell T."/>
            <person name="Morin E."/>
            <person name="Murat C."/>
            <person name="Riley R."/>
            <person name="Ohm R."/>
            <person name="Sun H."/>
            <person name="Tunlid A."/>
            <person name="Henrissat B."/>
            <person name="Grigoriev I.V."/>
            <person name="Hibbett D.S."/>
            <person name="Martin F."/>
        </authorList>
    </citation>
    <scope>NUCLEOTIDE SEQUENCE [LARGE SCALE GENOMIC DNA]</scope>
    <source>
        <strain evidence="2">441</strain>
    </source>
</reference>
<protein>
    <submittedName>
        <fullName evidence="1">Uncharacterized protein</fullName>
    </submittedName>
</protein>
<accession>A0A0C9ZHT0</accession>
<dbReference type="OrthoDB" id="336321at2759"/>
<gene>
    <name evidence="1" type="ORF">PISMIDRAFT_339703</name>
</gene>
<evidence type="ECO:0000313" key="2">
    <source>
        <dbReference type="Proteomes" id="UP000054018"/>
    </source>
</evidence>
<dbReference type="HOGENOM" id="CLU_2832135_0_0_1"/>
<sequence>MRAREIAKVLHEGRHRCMSLGGDIAQRRCEERCDGIYDYAFYPGSFCCGTGLSGRNVTYVCSLVKI</sequence>
<organism evidence="1 2">
    <name type="scientific">Pisolithus microcarpus 441</name>
    <dbReference type="NCBI Taxonomy" id="765257"/>
    <lineage>
        <taxon>Eukaryota</taxon>
        <taxon>Fungi</taxon>
        <taxon>Dikarya</taxon>
        <taxon>Basidiomycota</taxon>
        <taxon>Agaricomycotina</taxon>
        <taxon>Agaricomycetes</taxon>
        <taxon>Agaricomycetidae</taxon>
        <taxon>Boletales</taxon>
        <taxon>Sclerodermatineae</taxon>
        <taxon>Pisolithaceae</taxon>
        <taxon>Pisolithus</taxon>
    </lineage>
</organism>
<reference evidence="1 2" key="1">
    <citation type="submission" date="2014-04" db="EMBL/GenBank/DDBJ databases">
        <authorList>
            <consortium name="DOE Joint Genome Institute"/>
            <person name="Kuo A."/>
            <person name="Kohler A."/>
            <person name="Costa M.D."/>
            <person name="Nagy L.G."/>
            <person name="Floudas D."/>
            <person name="Copeland A."/>
            <person name="Barry K.W."/>
            <person name="Cichocki N."/>
            <person name="Veneault-Fourrey C."/>
            <person name="LaButti K."/>
            <person name="Lindquist E.A."/>
            <person name="Lipzen A."/>
            <person name="Lundell T."/>
            <person name="Morin E."/>
            <person name="Murat C."/>
            <person name="Sun H."/>
            <person name="Tunlid A."/>
            <person name="Henrissat B."/>
            <person name="Grigoriev I.V."/>
            <person name="Hibbett D.S."/>
            <person name="Martin F."/>
            <person name="Nordberg H.P."/>
            <person name="Cantor M.N."/>
            <person name="Hua S.X."/>
        </authorList>
    </citation>
    <scope>NUCLEOTIDE SEQUENCE [LARGE SCALE GENOMIC DNA]</scope>
    <source>
        <strain evidence="1 2">441</strain>
    </source>
</reference>
<name>A0A0C9ZHT0_9AGAM</name>
<proteinExistence type="predicted"/>
<dbReference type="Proteomes" id="UP000054018">
    <property type="component" value="Unassembled WGS sequence"/>
</dbReference>
<dbReference type="AlphaFoldDB" id="A0A0C9ZHT0"/>
<keyword evidence="2" id="KW-1185">Reference proteome</keyword>